<sequence length="294" mass="31776">MAASSSLPRSRLLWRSRMRDTPFHCFEGLDAARLHHELHVTSENFDEPAALGLVANSSIVVAVHGRTDRGDPESSWIGGLDLSLRDLIVDALRRDGFAAVARKKGEALAGASAGNICNRGKRQAGVQLEIPRGIRDVLMSDAKKLTQYASAIRGALGRHCLLALENKIEEFRQPGFECGVEDHAAFQMLAALLGVRHAEAMFAMNDPALHHGTRRRRAVARSLRDGNDRPSVASASAAGLSLSAVAHTSRSRSCRRRAPSPWRRDGGRAAARQGRCRDRAGFPSAALSASPSRP</sequence>
<accession>B9TIL3</accession>
<evidence type="ECO:0000256" key="1">
    <source>
        <dbReference type="SAM" id="MobiDB-lite"/>
    </source>
</evidence>
<dbReference type="Pfam" id="PF05908">
    <property type="entry name" value="Gamma_PGA_hydro"/>
    <property type="match status" value="1"/>
</dbReference>
<gene>
    <name evidence="2" type="ORF">RCOM_1925820</name>
</gene>
<name>B9TIL3_RICCO</name>
<keyword evidence="3" id="KW-1185">Reference proteome</keyword>
<dbReference type="Proteomes" id="UP000008311">
    <property type="component" value="Unassembled WGS sequence"/>
</dbReference>
<dbReference type="InterPro" id="IPR008585">
    <property type="entry name" value="Gamma_PGA_hydro"/>
</dbReference>
<dbReference type="InParanoid" id="B9TIL3"/>
<reference evidence="3" key="1">
    <citation type="journal article" date="2010" name="Nat. Biotechnol.">
        <title>Draft genome sequence of the oilseed species Ricinus communis.</title>
        <authorList>
            <person name="Chan A.P."/>
            <person name="Crabtree J."/>
            <person name="Zhao Q."/>
            <person name="Lorenzi H."/>
            <person name="Orvis J."/>
            <person name="Puiu D."/>
            <person name="Melake-Berhan A."/>
            <person name="Jones K.M."/>
            <person name="Redman J."/>
            <person name="Chen G."/>
            <person name="Cahoon E.B."/>
            <person name="Gedil M."/>
            <person name="Stanke M."/>
            <person name="Haas B.J."/>
            <person name="Wortman J.R."/>
            <person name="Fraser-Liggett C.M."/>
            <person name="Ravel J."/>
            <person name="Rabinowicz P.D."/>
        </authorList>
    </citation>
    <scope>NUCLEOTIDE SEQUENCE [LARGE SCALE GENOMIC DNA]</scope>
    <source>
        <strain evidence="3">cv. Hale</strain>
    </source>
</reference>
<organism evidence="2 3">
    <name type="scientific">Ricinus communis</name>
    <name type="common">Castor bean</name>
    <dbReference type="NCBI Taxonomy" id="3988"/>
    <lineage>
        <taxon>Eukaryota</taxon>
        <taxon>Viridiplantae</taxon>
        <taxon>Streptophyta</taxon>
        <taxon>Embryophyta</taxon>
        <taxon>Tracheophyta</taxon>
        <taxon>Spermatophyta</taxon>
        <taxon>Magnoliopsida</taxon>
        <taxon>eudicotyledons</taxon>
        <taxon>Gunneridae</taxon>
        <taxon>Pentapetalae</taxon>
        <taxon>rosids</taxon>
        <taxon>fabids</taxon>
        <taxon>Malpighiales</taxon>
        <taxon>Euphorbiaceae</taxon>
        <taxon>Acalyphoideae</taxon>
        <taxon>Acalypheae</taxon>
        <taxon>Ricinus</taxon>
    </lineage>
</organism>
<dbReference type="Gene3D" id="3.40.630.100">
    <property type="entry name" value="Poly-gamma-glutamate hydrolase, zinc-binding motif"/>
    <property type="match status" value="1"/>
</dbReference>
<dbReference type="AlphaFoldDB" id="B9TIL3"/>
<dbReference type="InterPro" id="IPR038128">
    <property type="entry name" value="Gamma_PGA_hydro_sf"/>
</dbReference>
<protein>
    <submittedName>
        <fullName evidence="2">Uncharacterized protein</fullName>
    </submittedName>
</protein>
<feature type="compositionally biased region" description="Basic residues" evidence="1">
    <location>
        <begin position="249"/>
        <end position="258"/>
    </location>
</feature>
<proteinExistence type="predicted"/>
<evidence type="ECO:0000313" key="2">
    <source>
        <dbReference type="EMBL" id="EEF24301.1"/>
    </source>
</evidence>
<feature type="region of interest" description="Disordered" evidence="1">
    <location>
        <begin position="249"/>
        <end position="294"/>
    </location>
</feature>
<evidence type="ECO:0000313" key="3">
    <source>
        <dbReference type="Proteomes" id="UP000008311"/>
    </source>
</evidence>
<dbReference type="EMBL" id="EQ982699">
    <property type="protein sequence ID" value="EEF24301.1"/>
    <property type="molecule type" value="Genomic_DNA"/>
</dbReference>
<feature type="compositionally biased region" description="Low complexity" evidence="1">
    <location>
        <begin position="281"/>
        <end position="294"/>
    </location>
</feature>